<dbReference type="Proteomes" id="UP000199504">
    <property type="component" value="Unassembled WGS sequence"/>
</dbReference>
<dbReference type="SUPFAM" id="SSF53383">
    <property type="entry name" value="PLP-dependent transferases"/>
    <property type="match status" value="1"/>
</dbReference>
<dbReference type="PIRSF" id="PIRSF001434">
    <property type="entry name" value="CGS"/>
    <property type="match status" value="1"/>
</dbReference>
<reference evidence="6" key="1">
    <citation type="submission" date="2016-06" db="EMBL/GenBank/DDBJ databases">
        <authorList>
            <person name="Varghese N."/>
            <person name="Submissions Spin"/>
        </authorList>
    </citation>
    <scope>NUCLEOTIDE SEQUENCE [LARGE SCALE GENOMIC DNA]</scope>
    <source>
        <strain evidence="6">DSM 44830</strain>
    </source>
</reference>
<evidence type="ECO:0000256" key="4">
    <source>
        <dbReference type="RuleBase" id="RU362118"/>
    </source>
</evidence>
<dbReference type="NCBIfam" id="NF005758">
    <property type="entry name" value="PRK07582.1"/>
    <property type="match status" value="1"/>
</dbReference>
<dbReference type="GO" id="GO:0004123">
    <property type="term" value="F:cystathionine gamma-lyase activity"/>
    <property type="evidence" value="ECO:0007669"/>
    <property type="project" value="TreeGrafter"/>
</dbReference>
<dbReference type="AlphaFoldDB" id="A0A1C4U2G8"/>
<dbReference type="OrthoDB" id="9780685at2"/>
<comment type="similarity">
    <text evidence="4">Belongs to the trans-sulfuration enzymes family.</text>
</comment>
<evidence type="ECO:0000313" key="5">
    <source>
        <dbReference type="EMBL" id="SCE65807.1"/>
    </source>
</evidence>
<dbReference type="RefSeq" id="WP_091601183.1">
    <property type="nucleotide sequence ID" value="NZ_FMCX01000001.1"/>
</dbReference>
<evidence type="ECO:0000256" key="2">
    <source>
        <dbReference type="ARBA" id="ARBA00022898"/>
    </source>
</evidence>
<dbReference type="GO" id="GO:0005737">
    <property type="term" value="C:cytoplasm"/>
    <property type="evidence" value="ECO:0007669"/>
    <property type="project" value="TreeGrafter"/>
</dbReference>
<organism evidence="5 6">
    <name type="scientific">Micromonospora mirobrigensis</name>
    <dbReference type="NCBI Taxonomy" id="262898"/>
    <lineage>
        <taxon>Bacteria</taxon>
        <taxon>Bacillati</taxon>
        <taxon>Actinomycetota</taxon>
        <taxon>Actinomycetes</taxon>
        <taxon>Micromonosporales</taxon>
        <taxon>Micromonosporaceae</taxon>
        <taxon>Micromonospora</taxon>
    </lineage>
</organism>
<dbReference type="InterPro" id="IPR015421">
    <property type="entry name" value="PyrdxlP-dep_Trfase_major"/>
</dbReference>
<dbReference type="STRING" id="262898.GA0070564_101172"/>
<dbReference type="PANTHER" id="PTHR11808:SF85">
    <property type="entry name" value="CYSTATHIONINE GAMMA-LYASE-RELATED"/>
    <property type="match status" value="1"/>
</dbReference>
<feature type="modified residue" description="N6-(pyridoxal phosphate)lysine" evidence="3">
    <location>
        <position position="197"/>
    </location>
</feature>
<keyword evidence="6" id="KW-1185">Reference proteome</keyword>
<gene>
    <name evidence="5" type="ORF">GA0070564_101172</name>
</gene>
<sequence>MSGGWGDGTRSVRAGLPEPVPGQPFLPGPVFAAPYHLDPWQGPSAAANGYGRPDNPTRRLLEAAVGELEGGDCRVFASGQAAITGLLLALLRPGDTVVLPADGYFPVRAFATDTLAGIGVRVLFAPTAGPYPSFDGVKLVLVETPANPGLDVVDLVELTGRAHAAGALVAVDNTTATPLGQRPLDLGADLVVASGTKALTGHSDLLLGYLATRSTELLEPLTAWRTVTGAVPGAFDAWLAHRSLATLDLRLGRQSGNAEAVARALAGRPDVTGLRWPGLPDDPAYPVASAQMRRIPGVLSFDLGGAERVARFLDASRLVGAATSFGGLHTTADRRAQWGDDTAPGFVRLSCGVEDPADLVADIVAALDAAGPDRA</sequence>
<dbReference type="InterPro" id="IPR000277">
    <property type="entry name" value="Cys/Met-Metab_PyrdxlP-dep_enz"/>
</dbReference>
<name>A0A1C4U2G8_9ACTN</name>
<comment type="cofactor">
    <cofactor evidence="1 4">
        <name>pyridoxal 5'-phosphate</name>
        <dbReference type="ChEBI" id="CHEBI:597326"/>
    </cofactor>
</comment>
<keyword evidence="2 3" id="KW-0663">Pyridoxal phosphate</keyword>
<dbReference type="GO" id="GO:0019343">
    <property type="term" value="P:cysteine biosynthetic process via cystathionine"/>
    <property type="evidence" value="ECO:0007669"/>
    <property type="project" value="TreeGrafter"/>
</dbReference>
<dbReference type="Pfam" id="PF01053">
    <property type="entry name" value="Cys_Met_Meta_PP"/>
    <property type="match status" value="1"/>
</dbReference>
<dbReference type="Gene3D" id="3.90.1150.10">
    <property type="entry name" value="Aspartate Aminotransferase, domain 1"/>
    <property type="match status" value="1"/>
</dbReference>
<protein>
    <submittedName>
        <fullName evidence="5">Cystathionine gamma-lyase</fullName>
    </submittedName>
</protein>
<evidence type="ECO:0000256" key="3">
    <source>
        <dbReference type="PIRSR" id="PIRSR001434-2"/>
    </source>
</evidence>
<keyword evidence="5" id="KW-0456">Lyase</keyword>
<dbReference type="GO" id="GO:0019346">
    <property type="term" value="P:transsulfuration"/>
    <property type="evidence" value="ECO:0007669"/>
    <property type="project" value="InterPro"/>
</dbReference>
<evidence type="ECO:0000256" key="1">
    <source>
        <dbReference type="ARBA" id="ARBA00001933"/>
    </source>
</evidence>
<dbReference type="PANTHER" id="PTHR11808">
    <property type="entry name" value="TRANS-SULFURATION ENZYME FAMILY MEMBER"/>
    <property type="match status" value="1"/>
</dbReference>
<dbReference type="InterPro" id="IPR015424">
    <property type="entry name" value="PyrdxlP-dep_Trfase"/>
</dbReference>
<dbReference type="Gene3D" id="3.40.640.10">
    <property type="entry name" value="Type I PLP-dependent aspartate aminotransferase-like (Major domain)"/>
    <property type="match status" value="1"/>
</dbReference>
<proteinExistence type="inferred from homology"/>
<dbReference type="GO" id="GO:0030170">
    <property type="term" value="F:pyridoxal phosphate binding"/>
    <property type="evidence" value="ECO:0007669"/>
    <property type="project" value="InterPro"/>
</dbReference>
<evidence type="ECO:0000313" key="6">
    <source>
        <dbReference type="Proteomes" id="UP000199504"/>
    </source>
</evidence>
<dbReference type="EMBL" id="FMCX01000001">
    <property type="protein sequence ID" value="SCE65807.1"/>
    <property type="molecule type" value="Genomic_DNA"/>
</dbReference>
<dbReference type="InterPro" id="IPR015422">
    <property type="entry name" value="PyrdxlP-dep_Trfase_small"/>
</dbReference>
<accession>A0A1C4U2G8</accession>